<feature type="region of interest" description="Disordered" evidence="4">
    <location>
        <begin position="1"/>
        <end position="24"/>
    </location>
</feature>
<feature type="compositionally biased region" description="Low complexity" evidence="4">
    <location>
        <begin position="1"/>
        <end position="11"/>
    </location>
</feature>
<dbReference type="Proteomes" id="UP000187209">
    <property type="component" value="Unassembled WGS sequence"/>
</dbReference>
<protein>
    <submittedName>
        <fullName evidence="5">Uncharacterized protein</fullName>
    </submittedName>
</protein>
<gene>
    <name evidence="5" type="ORF">SteCoe_11347</name>
</gene>
<dbReference type="PROSITE" id="PS50082">
    <property type="entry name" value="WD_REPEATS_2"/>
    <property type="match status" value="1"/>
</dbReference>
<evidence type="ECO:0000256" key="2">
    <source>
        <dbReference type="ARBA" id="ARBA00022737"/>
    </source>
</evidence>
<reference evidence="5 6" key="1">
    <citation type="submission" date="2016-11" db="EMBL/GenBank/DDBJ databases">
        <title>The macronuclear genome of Stentor coeruleus: a giant cell with tiny introns.</title>
        <authorList>
            <person name="Slabodnick M."/>
            <person name="Ruby J.G."/>
            <person name="Reiff S.B."/>
            <person name="Swart E.C."/>
            <person name="Gosai S."/>
            <person name="Prabakaran S."/>
            <person name="Witkowska E."/>
            <person name="Larue G.E."/>
            <person name="Fisher S."/>
            <person name="Freeman R.M."/>
            <person name="Gunawardena J."/>
            <person name="Chu W."/>
            <person name="Stover N.A."/>
            <person name="Gregory B.D."/>
            <person name="Nowacki M."/>
            <person name="Derisi J."/>
            <person name="Roy S.W."/>
            <person name="Marshall W.F."/>
            <person name="Sood P."/>
        </authorList>
    </citation>
    <scope>NUCLEOTIDE SEQUENCE [LARGE SCALE GENOMIC DNA]</scope>
    <source>
        <strain evidence="5">WM001</strain>
    </source>
</reference>
<evidence type="ECO:0000313" key="5">
    <source>
        <dbReference type="EMBL" id="OMJ87019.1"/>
    </source>
</evidence>
<keyword evidence="6" id="KW-1185">Reference proteome</keyword>
<dbReference type="PANTHER" id="PTHR19857">
    <property type="entry name" value="MITOCHONDRIAL DIVISION PROTEIN 1-RELATED"/>
    <property type="match status" value="1"/>
</dbReference>
<dbReference type="InterPro" id="IPR036322">
    <property type="entry name" value="WD40_repeat_dom_sf"/>
</dbReference>
<dbReference type="EMBL" id="MPUH01000188">
    <property type="protein sequence ID" value="OMJ87019.1"/>
    <property type="molecule type" value="Genomic_DNA"/>
</dbReference>
<evidence type="ECO:0000313" key="6">
    <source>
        <dbReference type="Proteomes" id="UP000187209"/>
    </source>
</evidence>
<evidence type="ECO:0000256" key="1">
    <source>
        <dbReference type="ARBA" id="ARBA00022574"/>
    </source>
</evidence>
<dbReference type="PROSITE" id="PS50294">
    <property type="entry name" value="WD_REPEATS_REGION"/>
    <property type="match status" value="1"/>
</dbReference>
<feature type="repeat" description="WD" evidence="3">
    <location>
        <begin position="259"/>
        <end position="293"/>
    </location>
</feature>
<dbReference type="SMART" id="SM00320">
    <property type="entry name" value="WD40"/>
    <property type="match status" value="6"/>
</dbReference>
<dbReference type="AlphaFoldDB" id="A0A1R2CDD7"/>
<evidence type="ECO:0000256" key="4">
    <source>
        <dbReference type="SAM" id="MobiDB-lite"/>
    </source>
</evidence>
<comment type="caution">
    <text evidence="5">The sequence shown here is derived from an EMBL/GenBank/DDBJ whole genome shotgun (WGS) entry which is preliminary data.</text>
</comment>
<dbReference type="InterPro" id="IPR015943">
    <property type="entry name" value="WD40/YVTN_repeat-like_dom_sf"/>
</dbReference>
<accession>A0A1R2CDD7</accession>
<proteinExistence type="predicted"/>
<keyword evidence="1 3" id="KW-0853">WD repeat</keyword>
<dbReference type="InterPro" id="IPR001680">
    <property type="entry name" value="WD40_rpt"/>
</dbReference>
<dbReference type="Pfam" id="PF00400">
    <property type="entry name" value="WD40"/>
    <property type="match status" value="2"/>
</dbReference>
<keyword evidence="2" id="KW-0677">Repeat</keyword>
<dbReference type="Gene3D" id="2.130.10.10">
    <property type="entry name" value="YVTN repeat-like/Quinoprotein amine dehydrogenase"/>
    <property type="match status" value="2"/>
</dbReference>
<sequence>MGSKITTTISEKSSETLNPTTNDSFELPTLPDIPELNEIPSLLVLTEPNPEKSSINFKEKVSSLLKTYKKFPEKTMILLQKHFNLHYSYYGKDITKLVLSENMTIFATLSNECLIDIFSFEENRIVYMMKETIQINDFIIRSNSDLLIYCTSNGAKVWNYKLNSLHVISALYKKNLNSLSLSNDMIYLAVGGFEGNIYVLDFIGKKQKIEFCSHKSPVFSLAFTKDNEYLISAGGDVIKNFDCSIRVWNINRQSLITVLVGHSLTVHTIRINRTEKYFLSLSKDGSARLWDLEKIISNKDNTESLGTMVGKNVKVYDYTSDQTNNLALLKQNMLAKTFALRGVPGSYSSGDKIMKPFYTAFAAAVFEECKEDTEVSRLIVDENYFGEKHRNWDHSVFFGELNIVMVNFKDSVIDFYEIPSLEKVNSLEMKSSPVKNVFLFDNTEGVYIDKNMSIHHINLMNQDTMSLPLPGTSMILQKIGIEKKRVIISYFHDKTKLYYTTSLWDLKKLKYLGHVLVGCSPVEFAVLSKNLKILCIVTSAGFIKLWSLEKNFLIMDVKNEEDHIEKIGFTDDSNYLITCKRAKNDYKISVWKAKSFKFISSHIISLQGIEKALLLIKSDVYWVGVKKRKVIFMKNKIDKKRKNLLAVTKDKKFIVLTYYDKVKVIKLASSFSLIELNSLIE</sequence>
<evidence type="ECO:0000256" key="3">
    <source>
        <dbReference type="PROSITE-ProRule" id="PRU00221"/>
    </source>
</evidence>
<name>A0A1R2CDD7_9CILI</name>
<organism evidence="5 6">
    <name type="scientific">Stentor coeruleus</name>
    <dbReference type="NCBI Taxonomy" id="5963"/>
    <lineage>
        <taxon>Eukaryota</taxon>
        <taxon>Sar</taxon>
        <taxon>Alveolata</taxon>
        <taxon>Ciliophora</taxon>
        <taxon>Postciliodesmatophora</taxon>
        <taxon>Heterotrichea</taxon>
        <taxon>Heterotrichida</taxon>
        <taxon>Stentoridae</taxon>
        <taxon>Stentor</taxon>
    </lineage>
</organism>
<dbReference type="SUPFAM" id="SSF50978">
    <property type="entry name" value="WD40 repeat-like"/>
    <property type="match status" value="1"/>
</dbReference>
<dbReference type="OrthoDB" id="10266330at2759"/>
<dbReference type="InterPro" id="IPR051179">
    <property type="entry name" value="WD_repeat_multifunction"/>
</dbReference>